<evidence type="ECO:0000313" key="4">
    <source>
        <dbReference type="Proteomes" id="UP000641932"/>
    </source>
</evidence>
<feature type="region of interest" description="Disordered" evidence="1">
    <location>
        <begin position="1"/>
        <end position="28"/>
    </location>
</feature>
<keyword evidence="2" id="KW-0812">Transmembrane</keyword>
<evidence type="ECO:0000256" key="1">
    <source>
        <dbReference type="SAM" id="MobiDB-lite"/>
    </source>
</evidence>
<feature type="compositionally biased region" description="Basic residues" evidence="1">
    <location>
        <begin position="14"/>
        <end position="24"/>
    </location>
</feature>
<reference evidence="3" key="1">
    <citation type="journal article" date="2014" name="Int. J. Syst. Evol. Microbiol.">
        <title>Complete genome sequence of Corynebacterium casei LMG S-19264T (=DSM 44701T), isolated from a smear-ripened cheese.</title>
        <authorList>
            <consortium name="US DOE Joint Genome Institute (JGI-PGF)"/>
            <person name="Walter F."/>
            <person name="Albersmeier A."/>
            <person name="Kalinowski J."/>
            <person name="Ruckert C."/>
        </authorList>
    </citation>
    <scope>NUCLEOTIDE SEQUENCE</scope>
    <source>
        <strain evidence="3">CGMCC 4.7201</strain>
    </source>
</reference>
<organism evidence="3 4">
    <name type="scientific">Wenjunlia tyrosinilytica</name>
    <dbReference type="NCBI Taxonomy" id="1544741"/>
    <lineage>
        <taxon>Bacteria</taxon>
        <taxon>Bacillati</taxon>
        <taxon>Actinomycetota</taxon>
        <taxon>Actinomycetes</taxon>
        <taxon>Kitasatosporales</taxon>
        <taxon>Streptomycetaceae</taxon>
        <taxon>Wenjunlia</taxon>
    </lineage>
</organism>
<name>A0A918DUY9_9ACTN</name>
<reference evidence="3" key="2">
    <citation type="submission" date="2020-09" db="EMBL/GenBank/DDBJ databases">
        <authorList>
            <person name="Sun Q."/>
            <person name="Zhou Y."/>
        </authorList>
    </citation>
    <scope>NUCLEOTIDE SEQUENCE</scope>
    <source>
        <strain evidence="3">CGMCC 4.7201</strain>
    </source>
</reference>
<evidence type="ECO:0008006" key="5">
    <source>
        <dbReference type="Google" id="ProtNLM"/>
    </source>
</evidence>
<keyword evidence="2" id="KW-1133">Transmembrane helix</keyword>
<dbReference type="EMBL" id="BMMS01000004">
    <property type="protein sequence ID" value="GGO83054.1"/>
    <property type="molecule type" value="Genomic_DNA"/>
</dbReference>
<comment type="caution">
    <text evidence="3">The sequence shown here is derived from an EMBL/GenBank/DDBJ whole genome shotgun (WGS) entry which is preliminary data.</text>
</comment>
<keyword evidence="2" id="KW-0472">Membrane</keyword>
<keyword evidence="4" id="KW-1185">Reference proteome</keyword>
<accession>A0A918DUY9</accession>
<feature type="transmembrane region" description="Helical" evidence="2">
    <location>
        <begin position="82"/>
        <end position="106"/>
    </location>
</feature>
<evidence type="ECO:0000313" key="3">
    <source>
        <dbReference type="EMBL" id="GGO83054.1"/>
    </source>
</evidence>
<sequence length="122" mass="13629">MRPRLQHPAQHTAGRSRPRRRSGRGGRCAMSRCTVDDWASDVPDRKLDEVRRTLGGPHPAVPADLSRRAEERGRRLLHRRRVLHGVLLALAVAALIAFTVLAILTWPWNGATPPETAPPVTW</sequence>
<evidence type="ECO:0000256" key="2">
    <source>
        <dbReference type="SAM" id="Phobius"/>
    </source>
</evidence>
<gene>
    <name evidence="3" type="ORF">GCM10012280_11100</name>
</gene>
<protein>
    <recommendedName>
        <fullName evidence="5">DUF3040 domain-containing protein</fullName>
    </recommendedName>
</protein>
<proteinExistence type="predicted"/>
<dbReference type="Proteomes" id="UP000641932">
    <property type="component" value="Unassembled WGS sequence"/>
</dbReference>
<dbReference type="AlphaFoldDB" id="A0A918DUY9"/>